<evidence type="ECO:0000313" key="1">
    <source>
        <dbReference type="EMBL" id="GLB66254.1"/>
    </source>
</evidence>
<proteinExistence type="predicted"/>
<evidence type="ECO:0008006" key="3">
    <source>
        <dbReference type="Google" id="ProtNLM"/>
    </source>
</evidence>
<protein>
    <recommendedName>
        <fullName evidence="3">Alpha/beta hydrolase</fullName>
    </recommendedName>
</protein>
<name>A0ABQ5MQJ6_9MICC</name>
<organism evidence="1 2">
    <name type="scientific">Arthrobacter mangrovi</name>
    <dbReference type="NCBI Taxonomy" id="2966350"/>
    <lineage>
        <taxon>Bacteria</taxon>
        <taxon>Bacillati</taxon>
        <taxon>Actinomycetota</taxon>
        <taxon>Actinomycetes</taxon>
        <taxon>Micrococcales</taxon>
        <taxon>Micrococcaceae</taxon>
        <taxon>Arthrobacter</taxon>
    </lineage>
</organism>
<dbReference type="RefSeq" id="WP_264794423.1">
    <property type="nucleotide sequence ID" value="NZ_BRVS01000003.1"/>
</dbReference>
<comment type="caution">
    <text evidence="1">The sequence shown here is derived from an EMBL/GenBank/DDBJ whole genome shotgun (WGS) entry which is preliminary data.</text>
</comment>
<accession>A0ABQ5MQJ6</accession>
<keyword evidence="2" id="KW-1185">Reference proteome</keyword>
<evidence type="ECO:0000313" key="2">
    <source>
        <dbReference type="Proteomes" id="UP001209654"/>
    </source>
</evidence>
<sequence length="380" mass="40354">MSEAVADFDGLRPHLVNLASGQLSPGGLVSTTAADVDRIFEEHLPRFMSGRPGPVPVLFWAHGGLVDERTGLEAAARQLQWWLANGVYPVYFVWETGLLQVLADRIRRGAQRYRLFPALSLMRAGSEGAAAAVPALMPRALPPLAEAADAFVEWLARHAGGPAVWADIKANAARAGATAGSLTGEGGARHVARRLAAFNRAHTGAIGLHAVGHSAGAIFQSGFLRAAFEEGVGAFDSLALLDPALATEDFKTGLLPLLGDRIRGLSQFSLGRQRALDDVCEVRGVRFYNKSLLYLIHHALEEQPDTPLLGLEENVAADPELSALFAGGTLAEAVWSPRLRGSADSLSDARSHAGIDSDRLTMESLARRVTGRGAVVPFPG</sequence>
<reference evidence="1 2" key="1">
    <citation type="journal article" date="2023" name="Int. J. Syst. Evol. Microbiol.">
        <title>Arthrobacter mangrovi sp. nov., an actinobacterium isolated from the rhizosphere of a mangrove.</title>
        <authorList>
            <person name="Hamada M."/>
            <person name="Saitou S."/>
            <person name="Enomoto N."/>
            <person name="Nanri K."/>
            <person name="Hidaka K."/>
            <person name="Miura T."/>
            <person name="Tamura T."/>
        </authorList>
    </citation>
    <scope>NUCLEOTIDE SEQUENCE [LARGE SCALE GENOMIC DNA]</scope>
    <source>
        <strain evidence="1 2">NBRC 112813</strain>
    </source>
</reference>
<dbReference type="EMBL" id="BRVS01000003">
    <property type="protein sequence ID" value="GLB66254.1"/>
    <property type="molecule type" value="Genomic_DNA"/>
</dbReference>
<gene>
    <name evidence="1" type="ORF">AHIS1636_06930</name>
</gene>
<dbReference type="Proteomes" id="UP001209654">
    <property type="component" value="Unassembled WGS sequence"/>
</dbReference>